<evidence type="ECO:0000313" key="4">
    <source>
        <dbReference type="Proteomes" id="UP000824890"/>
    </source>
</evidence>
<comment type="caution">
    <text evidence="3">The sequence shown here is derived from an EMBL/GenBank/DDBJ whole genome shotgun (WGS) entry which is preliminary data.</text>
</comment>
<evidence type="ECO:0000259" key="2">
    <source>
        <dbReference type="Pfam" id="PF00225"/>
    </source>
</evidence>
<dbReference type="EMBL" id="JAGKQM010000018">
    <property type="protein sequence ID" value="KAH0866366.1"/>
    <property type="molecule type" value="Genomic_DNA"/>
</dbReference>
<organism evidence="3 4">
    <name type="scientific">Brassica napus</name>
    <name type="common">Rape</name>
    <dbReference type="NCBI Taxonomy" id="3708"/>
    <lineage>
        <taxon>Eukaryota</taxon>
        <taxon>Viridiplantae</taxon>
        <taxon>Streptophyta</taxon>
        <taxon>Embryophyta</taxon>
        <taxon>Tracheophyta</taxon>
        <taxon>Spermatophyta</taxon>
        <taxon>Magnoliopsida</taxon>
        <taxon>eudicotyledons</taxon>
        <taxon>Gunneridae</taxon>
        <taxon>Pentapetalae</taxon>
        <taxon>rosids</taxon>
        <taxon>malvids</taxon>
        <taxon>Brassicales</taxon>
        <taxon>Brassicaceae</taxon>
        <taxon>Brassiceae</taxon>
        <taxon>Brassica</taxon>
    </lineage>
</organism>
<dbReference type="InterPro" id="IPR001752">
    <property type="entry name" value="Kinesin_motor_dom"/>
</dbReference>
<evidence type="ECO:0000313" key="3">
    <source>
        <dbReference type="EMBL" id="KAH0866366.1"/>
    </source>
</evidence>
<dbReference type="InterPro" id="IPR036961">
    <property type="entry name" value="Kinesin_motor_dom_sf"/>
</dbReference>
<dbReference type="SUPFAM" id="SSF52540">
    <property type="entry name" value="P-loop containing nucleoside triphosphate hydrolases"/>
    <property type="match status" value="1"/>
</dbReference>
<dbReference type="InterPro" id="IPR027417">
    <property type="entry name" value="P-loop_NTPase"/>
</dbReference>
<dbReference type="Gene3D" id="3.40.850.10">
    <property type="entry name" value="Kinesin motor domain"/>
    <property type="match status" value="1"/>
</dbReference>
<protein>
    <recommendedName>
        <fullName evidence="2">Kinesin motor domain-containing protein</fullName>
    </recommendedName>
</protein>
<keyword evidence="1" id="KW-0505">Motor protein</keyword>
<sequence>MSTTELMMFKILSMLLLLLYLMRDTCITYLMVVRLPSDVQSFEEKIKYQNDYMESIKKMEESWSKNKKNLAEERLALGVENGLDITVNRRRKLFFILPSNNIFITIFMVEASAENPHLFISSISSADFVNVLYVPLLGATPSSPIFLNNKTASGSEPFLHNPPIIILYIILFCSRNATKQSTEINDGRQRTRLNHRLEQSNSIILLDTNNPTSQSLFEAKSINLSLSALGKCINALAENTNHLTRLLRDSFGAKWRRADQIRRLWLQERLALGVENGLGITVNRRRKLFFILPSDNISITIFMVEAFAENPHLFISSISFADFVKSPSRRCALIRVLYVQSFGAIPSSSIFLHNMPASDSDPFLHNPPIIVVYVLTVMRFGITSISTIRSTNSTALETLPTRHKPLIKVENAAEAIDHNTQSVNAMCNPLQFHLLAEIQHKVILFRSGYCTKQFIEIHDRRKRTRPDHGLKQINSILLLDTNNPTSQSLSVR</sequence>
<dbReference type="Pfam" id="PF00225">
    <property type="entry name" value="Kinesin"/>
    <property type="match status" value="1"/>
</dbReference>
<gene>
    <name evidence="3" type="ORF">HID58_083577</name>
</gene>
<name>A0ABQ7YGN7_BRANA</name>
<dbReference type="Proteomes" id="UP000824890">
    <property type="component" value="Unassembled WGS sequence"/>
</dbReference>
<reference evidence="3 4" key="1">
    <citation type="submission" date="2021-05" db="EMBL/GenBank/DDBJ databases">
        <title>Genome Assembly of Synthetic Allotetraploid Brassica napus Reveals Homoeologous Exchanges between Subgenomes.</title>
        <authorList>
            <person name="Davis J.T."/>
        </authorList>
    </citation>
    <scope>NUCLEOTIDE SEQUENCE [LARGE SCALE GENOMIC DNA]</scope>
    <source>
        <strain evidence="4">cv. Da-Ae</strain>
        <tissue evidence="3">Seedling</tissue>
    </source>
</reference>
<proteinExistence type="predicted"/>
<evidence type="ECO:0000256" key="1">
    <source>
        <dbReference type="ARBA" id="ARBA00023175"/>
    </source>
</evidence>
<keyword evidence="4" id="KW-1185">Reference proteome</keyword>
<feature type="domain" description="Kinesin motor" evidence="2">
    <location>
        <begin position="208"/>
        <end position="254"/>
    </location>
</feature>
<accession>A0ABQ7YGN7</accession>